<evidence type="ECO:0000313" key="2">
    <source>
        <dbReference type="EMBL" id="GBR52246.1"/>
    </source>
</evidence>
<proteinExistence type="predicted"/>
<organism evidence="2 3">
    <name type="scientific">Neokomagataea thailandica NBRC 106555</name>
    <dbReference type="NCBI Taxonomy" id="1223520"/>
    <lineage>
        <taxon>Bacteria</taxon>
        <taxon>Pseudomonadati</taxon>
        <taxon>Pseudomonadota</taxon>
        <taxon>Alphaproteobacteria</taxon>
        <taxon>Acetobacterales</taxon>
        <taxon>Acetobacteraceae</taxon>
        <taxon>Neokomagataea</taxon>
    </lineage>
</organism>
<reference evidence="2 3" key="1">
    <citation type="submission" date="2013-04" db="EMBL/GenBank/DDBJ databases">
        <title>The genome sequencing project of 58 acetic acid bacteria.</title>
        <authorList>
            <person name="Okamoto-Kainuma A."/>
            <person name="Ishikawa M."/>
            <person name="Umino S."/>
            <person name="Koizumi Y."/>
            <person name="Shiwa Y."/>
            <person name="Yoshikawa H."/>
            <person name="Matsutani M."/>
            <person name="Matsushita K."/>
        </authorList>
    </citation>
    <scope>NUCLEOTIDE SEQUENCE [LARGE SCALE GENOMIC DNA]</scope>
    <source>
        <strain evidence="2 3">NBRC 106555</strain>
    </source>
</reference>
<comment type="caution">
    <text evidence="2">The sequence shown here is derived from an EMBL/GenBank/DDBJ whole genome shotgun (WGS) entry which is preliminary data.</text>
</comment>
<dbReference type="Proteomes" id="UP001062632">
    <property type="component" value="Unassembled WGS sequence"/>
</dbReference>
<gene>
    <name evidence="2" type="ORF">AA106555_0849</name>
</gene>
<evidence type="ECO:0000313" key="3">
    <source>
        <dbReference type="Proteomes" id="UP001062632"/>
    </source>
</evidence>
<sequence length="98" mass="11735">MQMPQTQQSKAPLQFRRYRFEHNITQRLSQGDNTANKSKFCNEPEYGFYGRMFRERPDNMAQNNRGQHRQSTLQHEERYSDKCPQAESTKFFGADQRP</sequence>
<feature type="region of interest" description="Disordered" evidence="1">
    <location>
        <begin position="57"/>
        <end position="98"/>
    </location>
</feature>
<dbReference type="EMBL" id="BAQC01000022">
    <property type="protein sequence ID" value="GBR52246.1"/>
    <property type="molecule type" value="Genomic_DNA"/>
</dbReference>
<protein>
    <submittedName>
        <fullName evidence="2">Uncharacterized protein</fullName>
    </submittedName>
</protein>
<evidence type="ECO:0000256" key="1">
    <source>
        <dbReference type="SAM" id="MobiDB-lite"/>
    </source>
</evidence>
<name>A0ABQ0QPA8_9PROT</name>
<accession>A0ABQ0QPA8</accession>
<keyword evidence="3" id="KW-1185">Reference proteome</keyword>
<feature type="compositionally biased region" description="Polar residues" evidence="1">
    <location>
        <begin position="60"/>
        <end position="73"/>
    </location>
</feature>